<dbReference type="GeneID" id="27323183"/>
<gene>
    <name evidence="2" type="ORF">PV10_05338</name>
</gene>
<sequence length="465" mass="52677">MLARALPRLLTVILPLIVLFYLLSRTSNPPVPTDSSDSTLPSSRWQWIKSSNNVTEKPKPLPSTGQVVPPSHLVTIDDHGEIVIDHSAYTVLVSNSTKSGKYFNIKYGKFDAYNPNIVAHPTRHDAWIVVAQQEQSREQYHTITQLVCAARFVGEELTCVAEPTKLPIENTEGHCTGDLEYFNYGLGPRDARAFQGPDAPYILYGSQATYTCLGVWMQDLRLLVKDYKTQSVLAKTFRQGTEVQRPPPVHGLEKNFFIFWDMHGEMYVHYDIYPQRTFAKLNMDGSVGPDLAPLAAKKDAISLSKYMPKLPPEHAAIHQASNTISITMCKRADPTCKPTEKNTFIMTIFQYKSFFDFHGVYEPYVMLFQQHLPFAIHAISSKPFWITGRAPFSKATGSITWLDRNDLPENHSEMIYVTSISWKTHGQRYHGYLDDIMFVGFGIEDTRPAAIDIVAEDLLKDLNYC</sequence>
<dbReference type="AlphaFoldDB" id="A0A0D1Z7C4"/>
<dbReference type="VEuPathDB" id="FungiDB:PV10_05338"/>
<protein>
    <recommendedName>
        <fullName evidence="4">EH domain-containing protein</fullName>
    </recommendedName>
</protein>
<keyword evidence="3" id="KW-1185">Reference proteome</keyword>
<dbReference type="EMBL" id="KN847523">
    <property type="protein sequence ID" value="KIV90712.1"/>
    <property type="molecule type" value="Genomic_DNA"/>
</dbReference>
<accession>A0A0D1Z7C4</accession>
<proteinExistence type="predicted"/>
<keyword evidence="1" id="KW-0732">Signal</keyword>
<name>A0A0D1Z7C4_EXOME</name>
<evidence type="ECO:0000313" key="2">
    <source>
        <dbReference type="EMBL" id="KIV90712.1"/>
    </source>
</evidence>
<reference evidence="2 3" key="1">
    <citation type="submission" date="2015-01" db="EMBL/GenBank/DDBJ databases">
        <title>The Genome Sequence of Exophiala mesophila CBS40295.</title>
        <authorList>
            <consortium name="The Broad Institute Genomics Platform"/>
            <person name="Cuomo C."/>
            <person name="de Hoog S."/>
            <person name="Gorbushina A."/>
            <person name="Stielow B."/>
            <person name="Teixiera M."/>
            <person name="Abouelleil A."/>
            <person name="Chapman S.B."/>
            <person name="Priest M."/>
            <person name="Young S.K."/>
            <person name="Wortman J."/>
            <person name="Nusbaum C."/>
            <person name="Birren B."/>
        </authorList>
    </citation>
    <scope>NUCLEOTIDE SEQUENCE [LARGE SCALE GENOMIC DNA]</scope>
    <source>
        <strain evidence="2 3">CBS 40295</strain>
    </source>
</reference>
<dbReference type="HOGENOM" id="CLU_024135_1_0_1"/>
<evidence type="ECO:0000256" key="1">
    <source>
        <dbReference type="SAM" id="SignalP"/>
    </source>
</evidence>
<feature type="chain" id="PRO_5002237574" description="EH domain-containing protein" evidence="1">
    <location>
        <begin position="27"/>
        <end position="465"/>
    </location>
</feature>
<dbReference type="RefSeq" id="XP_016222286.1">
    <property type="nucleotide sequence ID" value="XM_016369993.1"/>
</dbReference>
<feature type="signal peptide" evidence="1">
    <location>
        <begin position="1"/>
        <end position="26"/>
    </location>
</feature>
<evidence type="ECO:0000313" key="3">
    <source>
        <dbReference type="Proteomes" id="UP000054302"/>
    </source>
</evidence>
<organism evidence="2 3">
    <name type="scientific">Exophiala mesophila</name>
    <name type="common">Black yeast-like fungus</name>
    <dbReference type="NCBI Taxonomy" id="212818"/>
    <lineage>
        <taxon>Eukaryota</taxon>
        <taxon>Fungi</taxon>
        <taxon>Dikarya</taxon>
        <taxon>Ascomycota</taxon>
        <taxon>Pezizomycotina</taxon>
        <taxon>Eurotiomycetes</taxon>
        <taxon>Chaetothyriomycetidae</taxon>
        <taxon>Chaetothyriales</taxon>
        <taxon>Herpotrichiellaceae</taxon>
        <taxon>Exophiala</taxon>
    </lineage>
</organism>
<evidence type="ECO:0008006" key="4">
    <source>
        <dbReference type="Google" id="ProtNLM"/>
    </source>
</evidence>
<dbReference type="OrthoDB" id="2522565at2759"/>
<dbReference type="Proteomes" id="UP000054302">
    <property type="component" value="Unassembled WGS sequence"/>
</dbReference>
<dbReference type="OMA" id="ARIFFGP"/>